<proteinExistence type="predicted"/>
<evidence type="ECO:0000313" key="3">
    <source>
        <dbReference type="EMBL" id="PIR44424.1"/>
    </source>
</evidence>
<protein>
    <recommendedName>
        <fullName evidence="2">Methyltransferase type 11 domain-containing protein</fullName>
    </recommendedName>
</protein>
<organism evidence="3 4">
    <name type="scientific">Candidatus Vogelbacteria bacterium CG10_big_fil_rev_8_21_14_0_10_51_16</name>
    <dbReference type="NCBI Taxonomy" id="1975045"/>
    <lineage>
        <taxon>Bacteria</taxon>
        <taxon>Candidatus Vogeliibacteriota</taxon>
    </lineage>
</organism>
<dbReference type="InterPro" id="IPR050447">
    <property type="entry name" value="Erg6_SMT_methyltransf"/>
</dbReference>
<dbReference type="CDD" id="cd02440">
    <property type="entry name" value="AdoMet_MTases"/>
    <property type="match status" value="1"/>
</dbReference>
<dbReference type="PANTHER" id="PTHR44068">
    <property type="entry name" value="ZGC:194242"/>
    <property type="match status" value="1"/>
</dbReference>
<dbReference type="Pfam" id="PF08241">
    <property type="entry name" value="Methyltransf_11"/>
    <property type="match status" value="1"/>
</dbReference>
<accession>A0A2H0REI2</accession>
<dbReference type="SUPFAM" id="SSF53335">
    <property type="entry name" value="S-adenosyl-L-methionine-dependent methyltransferases"/>
    <property type="match status" value="1"/>
</dbReference>
<evidence type="ECO:0000313" key="4">
    <source>
        <dbReference type="Proteomes" id="UP000228767"/>
    </source>
</evidence>
<feature type="domain" description="Methyltransferase type 11" evidence="2">
    <location>
        <begin position="72"/>
        <end position="170"/>
    </location>
</feature>
<dbReference type="EMBL" id="PCYI01000030">
    <property type="protein sequence ID" value="PIR44424.1"/>
    <property type="molecule type" value="Genomic_DNA"/>
</dbReference>
<gene>
    <name evidence="3" type="ORF">COV10_04775</name>
</gene>
<name>A0A2H0REI2_9BACT</name>
<keyword evidence="1" id="KW-0808">Transferase</keyword>
<dbReference type="AlphaFoldDB" id="A0A2H0REI2"/>
<evidence type="ECO:0000256" key="1">
    <source>
        <dbReference type="ARBA" id="ARBA00022679"/>
    </source>
</evidence>
<sequence length="222" mass="25545">MNTLALSTHHAKVNDYYHSTALDYWVFWLNRKNLGIHFGYWDETIQTQHQSLLKLNEVLAKRATVKKEDRVLDAGCGYGGSLLWLADNVGCSGVGVSIVDFHTARARKNAKARKIDDRVQFMTQDFAATEFPDESFDVFWAIESVVHAPDKDKVVAEAYRLLRPGGRLIMAEYISEREAFDDEIKRKIREWQDAWAMPAFFTRGGISMPWRMLDFVISKYAT</sequence>
<dbReference type="GO" id="GO:0008757">
    <property type="term" value="F:S-adenosylmethionine-dependent methyltransferase activity"/>
    <property type="evidence" value="ECO:0007669"/>
    <property type="project" value="InterPro"/>
</dbReference>
<dbReference type="Proteomes" id="UP000228767">
    <property type="component" value="Unassembled WGS sequence"/>
</dbReference>
<dbReference type="InterPro" id="IPR029063">
    <property type="entry name" value="SAM-dependent_MTases_sf"/>
</dbReference>
<evidence type="ECO:0000259" key="2">
    <source>
        <dbReference type="Pfam" id="PF08241"/>
    </source>
</evidence>
<dbReference type="InterPro" id="IPR013216">
    <property type="entry name" value="Methyltransf_11"/>
</dbReference>
<dbReference type="PANTHER" id="PTHR44068:SF11">
    <property type="entry name" value="GERANYL DIPHOSPHATE 2-C-METHYLTRANSFERASE"/>
    <property type="match status" value="1"/>
</dbReference>
<reference evidence="3 4" key="1">
    <citation type="submission" date="2017-09" db="EMBL/GenBank/DDBJ databases">
        <title>Depth-based differentiation of microbial function through sediment-hosted aquifers and enrichment of novel symbionts in the deep terrestrial subsurface.</title>
        <authorList>
            <person name="Probst A.J."/>
            <person name="Ladd B."/>
            <person name="Jarett J.K."/>
            <person name="Geller-Mcgrath D.E."/>
            <person name="Sieber C.M."/>
            <person name="Emerson J.B."/>
            <person name="Anantharaman K."/>
            <person name="Thomas B.C."/>
            <person name="Malmstrom R."/>
            <person name="Stieglmeier M."/>
            <person name="Klingl A."/>
            <person name="Woyke T."/>
            <person name="Ryan C.M."/>
            <person name="Banfield J.F."/>
        </authorList>
    </citation>
    <scope>NUCLEOTIDE SEQUENCE [LARGE SCALE GENOMIC DNA]</scope>
    <source>
        <strain evidence="3">CG10_big_fil_rev_8_21_14_0_10_51_16</strain>
    </source>
</reference>
<comment type="caution">
    <text evidence="3">The sequence shown here is derived from an EMBL/GenBank/DDBJ whole genome shotgun (WGS) entry which is preliminary data.</text>
</comment>
<dbReference type="Gene3D" id="3.40.50.150">
    <property type="entry name" value="Vaccinia Virus protein VP39"/>
    <property type="match status" value="1"/>
</dbReference>